<comment type="caution">
    <text evidence="3">The sequence shown here is derived from an EMBL/GenBank/DDBJ whole genome shotgun (WGS) entry which is preliminary data.</text>
</comment>
<gene>
    <name evidence="3" type="ORF">ACFOW3_11140</name>
</gene>
<dbReference type="Gene3D" id="3.30.70.1230">
    <property type="entry name" value="Nucleotide cyclase"/>
    <property type="match status" value="1"/>
</dbReference>
<evidence type="ECO:0000313" key="4">
    <source>
        <dbReference type="Proteomes" id="UP001595693"/>
    </source>
</evidence>
<evidence type="ECO:0000313" key="3">
    <source>
        <dbReference type="EMBL" id="MFC3935177.1"/>
    </source>
</evidence>
<evidence type="ECO:0000259" key="2">
    <source>
        <dbReference type="PROSITE" id="PS50125"/>
    </source>
</evidence>
<name>A0ABV8D9Z8_9BURK</name>
<dbReference type="SMART" id="SM01080">
    <property type="entry name" value="CHASE2"/>
    <property type="match status" value="1"/>
</dbReference>
<dbReference type="Proteomes" id="UP001595693">
    <property type="component" value="Unassembled WGS sequence"/>
</dbReference>
<reference evidence="4" key="1">
    <citation type="journal article" date="2019" name="Int. J. Syst. Evol. Microbiol.">
        <title>The Global Catalogue of Microorganisms (GCM) 10K type strain sequencing project: providing services to taxonomists for standard genome sequencing and annotation.</title>
        <authorList>
            <consortium name="The Broad Institute Genomics Platform"/>
            <consortium name="The Broad Institute Genome Sequencing Center for Infectious Disease"/>
            <person name="Wu L."/>
            <person name="Ma J."/>
        </authorList>
    </citation>
    <scope>NUCLEOTIDE SEQUENCE [LARGE SCALE GENOMIC DNA]</scope>
    <source>
        <strain evidence="4">CCUG 2113</strain>
    </source>
</reference>
<dbReference type="RefSeq" id="WP_055394567.1">
    <property type="nucleotide sequence ID" value="NZ_JAMXAX010000059.1"/>
</dbReference>
<dbReference type="EMBL" id="JBHSAJ010000029">
    <property type="protein sequence ID" value="MFC3935177.1"/>
    <property type="molecule type" value="Genomic_DNA"/>
</dbReference>
<dbReference type="InterPro" id="IPR050697">
    <property type="entry name" value="Adenylyl/Guanylyl_Cyclase_3/4"/>
</dbReference>
<dbReference type="InterPro" id="IPR029787">
    <property type="entry name" value="Nucleotide_cyclase"/>
</dbReference>
<accession>A0ABV8D9Z8</accession>
<keyword evidence="4" id="KW-1185">Reference proteome</keyword>
<evidence type="ECO:0000256" key="1">
    <source>
        <dbReference type="SAM" id="Phobius"/>
    </source>
</evidence>
<keyword evidence="1" id="KW-1133">Transmembrane helix</keyword>
<dbReference type="PANTHER" id="PTHR43081:SF1">
    <property type="entry name" value="ADENYLATE CYCLASE, TERMINAL-DIFFERENTIATION SPECIFIC"/>
    <property type="match status" value="1"/>
</dbReference>
<dbReference type="SUPFAM" id="SSF55073">
    <property type="entry name" value="Nucleotide cyclase"/>
    <property type="match status" value="1"/>
</dbReference>
<organism evidence="3 4">
    <name type="scientific">Acidovorax facilis</name>
    <dbReference type="NCBI Taxonomy" id="12917"/>
    <lineage>
        <taxon>Bacteria</taxon>
        <taxon>Pseudomonadati</taxon>
        <taxon>Pseudomonadota</taxon>
        <taxon>Betaproteobacteria</taxon>
        <taxon>Burkholderiales</taxon>
        <taxon>Comamonadaceae</taxon>
        <taxon>Acidovorax</taxon>
    </lineage>
</organism>
<dbReference type="Pfam" id="PF05226">
    <property type="entry name" value="CHASE2"/>
    <property type="match status" value="1"/>
</dbReference>
<dbReference type="Pfam" id="PF00211">
    <property type="entry name" value="Guanylate_cyc"/>
    <property type="match status" value="1"/>
</dbReference>
<dbReference type="CDD" id="cd07302">
    <property type="entry name" value="CHD"/>
    <property type="match status" value="1"/>
</dbReference>
<dbReference type="InterPro" id="IPR001054">
    <property type="entry name" value="A/G_cyclase"/>
</dbReference>
<feature type="domain" description="Guanylate cyclase" evidence="2">
    <location>
        <begin position="498"/>
        <end position="630"/>
    </location>
</feature>
<dbReference type="InterPro" id="IPR007890">
    <property type="entry name" value="CHASE2"/>
</dbReference>
<dbReference type="PROSITE" id="PS50125">
    <property type="entry name" value="GUANYLATE_CYCLASE_2"/>
    <property type="match status" value="1"/>
</dbReference>
<dbReference type="SMART" id="SM00044">
    <property type="entry name" value="CYCc"/>
    <property type="match status" value="1"/>
</dbReference>
<sequence>MQSRLLHLFRRHARRTAVTLIPLAFALLHISGALHLQVLERLENIIYDTRLRATMPRTLDERIVIVDIDEKSLDRVGHWPWGRDKLAALTQELFERQQVALVGFDVLFAEADGSSGLANLERLAKGPLRAQTGFKEQLARLAPTLDYDALFAQALQGRPAVLGYYFTSDRDGRTKGVLPPPALPTERLRGLPLRATSWGGYGSNIEKLANAVPAAGFFNSVTDDDGVVRSLPLLAEHQGKYYESLALAMFRTLLGLPEVHPNYVSAAPQGTHDTLHSIVLRQHGRELALPVDDRLATLIPFRGPGDVSGGSFRYVSASDVLEGKLPANNLQGQLILVGSTTPGLLDLRVTPVGRTYPGVETHANMLSAFLDGKSIVRPDYAVGFDAAQLLCAGVLLALALPALSATYAVLLSLGVVAALAGLNLWLYLAQGLAMPLATVIVMAVLAFALNMVYGYFVESRSKRELAALFGTYVPPELVDEMVKQPENYSMQATSRELTVMFCDMRGFTAMSEQMEPLQLQALLNDVFSQLTHIIRSHRGTIDKYMGDCVMAFWGAPVPTAEHAQLAVQAALDMERAVEQINLLHRERGLPEIGIGIGLNTGTMCVGDMGSDIRRSYTVIGDAVNLGSRLEGLSKHYGVRTVVSETTHSQVPQFAWQELDRVRVKGKAQAVVIYTPMSPLDTLSPARASEISTWQHFLAAYRAQDWTQCGTLLTDLLHNAPHSSLYGLYANRVQALRGQPFDPGWDSATSFDTK</sequence>
<protein>
    <submittedName>
        <fullName evidence="3">CHASE2 domain-containing protein</fullName>
    </submittedName>
</protein>
<keyword evidence="1" id="KW-0472">Membrane</keyword>
<feature type="transmembrane region" description="Helical" evidence="1">
    <location>
        <begin position="407"/>
        <end position="428"/>
    </location>
</feature>
<dbReference type="PANTHER" id="PTHR43081">
    <property type="entry name" value="ADENYLATE CYCLASE, TERMINAL-DIFFERENTIATION SPECIFIC-RELATED"/>
    <property type="match status" value="1"/>
</dbReference>
<proteinExistence type="predicted"/>
<keyword evidence="1" id="KW-0812">Transmembrane</keyword>
<feature type="transmembrane region" description="Helical" evidence="1">
    <location>
        <begin position="434"/>
        <end position="456"/>
    </location>
</feature>